<keyword evidence="2" id="KW-1185">Reference proteome</keyword>
<dbReference type="Proteomes" id="UP000722336">
    <property type="component" value="Unassembled WGS sequence"/>
</dbReference>
<dbReference type="EMBL" id="JAGSPA010000003">
    <property type="protein sequence ID" value="MBV7257452.1"/>
    <property type="molecule type" value="Genomic_DNA"/>
</dbReference>
<evidence type="ECO:0000313" key="1">
    <source>
        <dbReference type="EMBL" id="MBV7257452.1"/>
    </source>
</evidence>
<name>A0ABS6SGA0_9SPHN</name>
<dbReference type="CDD" id="cd02198">
    <property type="entry name" value="YjgH_like"/>
    <property type="match status" value="1"/>
</dbReference>
<organism evidence="1 2">
    <name type="scientific">Pacificimonas pallii</name>
    <dbReference type="NCBI Taxonomy" id="2827236"/>
    <lineage>
        <taxon>Bacteria</taxon>
        <taxon>Pseudomonadati</taxon>
        <taxon>Pseudomonadota</taxon>
        <taxon>Alphaproteobacteria</taxon>
        <taxon>Sphingomonadales</taxon>
        <taxon>Sphingosinicellaceae</taxon>
        <taxon>Pacificimonas</taxon>
    </lineage>
</organism>
<comment type="caution">
    <text evidence="1">The sequence shown here is derived from an EMBL/GenBank/DDBJ whole genome shotgun (WGS) entry which is preliminary data.</text>
</comment>
<sequence>MTRRDVIFPAGRADIYKKMGYSAAVRSGDFLFVSGQVGSLEDGSAVADIGEQYRQAFRNLKAVLAAAGCTFDDVVDITSFHVDPEANMHHFAAAKAEVFGAEPYPNWTAVGVTWLGGFQFEIKVIARIPERSRA</sequence>
<evidence type="ECO:0000313" key="2">
    <source>
        <dbReference type="Proteomes" id="UP000722336"/>
    </source>
</evidence>
<accession>A0ABS6SGA0</accession>
<dbReference type="InterPro" id="IPR006175">
    <property type="entry name" value="YjgF/YER057c/UK114"/>
</dbReference>
<proteinExistence type="predicted"/>
<dbReference type="InterPro" id="IPR038743">
    <property type="entry name" value="YjgH-like"/>
</dbReference>
<dbReference type="Pfam" id="PF01042">
    <property type="entry name" value="Ribonuc_L-PSP"/>
    <property type="match status" value="1"/>
</dbReference>
<protein>
    <submittedName>
        <fullName evidence="1">RidA family protein</fullName>
    </submittedName>
</protein>
<dbReference type="PANTHER" id="PTHR11803:SF44">
    <property type="entry name" value="RUTC FAMILY PROTEIN YJGH"/>
    <property type="match status" value="1"/>
</dbReference>
<reference evidence="1 2" key="1">
    <citation type="submission" date="2021-04" db="EMBL/GenBank/DDBJ databases">
        <authorList>
            <person name="Pira H."/>
            <person name="Risdian C."/>
            <person name="Wink J."/>
        </authorList>
    </citation>
    <scope>NUCLEOTIDE SEQUENCE [LARGE SCALE GENOMIC DNA]</scope>
    <source>
        <strain evidence="1 2">WHA3</strain>
    </source>
</reference>
<dbReference type="PANTHER" id="PTHR11803">
    <property type="entry name" value="2-IMINOBUTANOATE/2-IMINOPROPANOATE DEAMINASE RIDA"/>
    <property type="match status" value="1"/>
</dbReference>
<gene>
    <name evidence="1" type="ORF">KCG44_11710</name>
</gene>
<dbReference type="RefSeq" id="WP_218446258.1">
    <property type="nucleotide sequence ID" value="NZ_JAGSPA010000003.1"/>
</dbReference>